<proteinExistence type="predicted"/>
<evidence type="ECO:0000313" key="2">
    <source>
        <dbReference type="Proteomes" id="UP000789901"/>
    </source>
</evidence>
<keyword evidence="2" id="KW-1185">Reference proteome</keyword>
<feature type="non-terminal residue" evidence="1">
    <location>
        <position position="218"/>
    </location>
</feature>
<comment type="caution">
    <text evidence="1">The sequence shown here is derived from an EMBL/GenBank/DDBJ whole genome shotgun (WGS) entry which is preliminary data.</text>
</comment>
<reference evidence="1 2" key="1">
    <citation type="submission" date="2021-06" db="EMBL/GenBank/DDBJ databases">
        <authorList>
            <person name="Kallberg Y."/>
            <person name="Tangrot J."/>
            <person name="Rosling A."/>
        </authorList>
    </citation>
    <scope>NUCLEOTIDE SEQUENCE [LARGE SCALE GENOMIC DNA]</scope>
    <source>
        <strain evidence="1 2">120-4 pot B 10/14</strain>
    </source>
</reference>
<protein>
    <submittedName>
        <fullName evidence="1">34453_t:CDS:1</fullName>
    </submittedName>
</protein>
<evidence type="ECO:0000313" key="1">
    <source>
        <dbReference type="EMBL" id="CAG8843138.1"/>
    </source>
</evidence>
<name>A0ABN7WZL7_GIGMA</name>
<sequence>RWVSIYDTMNSIMRVRPAIDKILKEQLNIFTNKDVYEIAFDEDEIFYTSCKKLALVFEPIKQVINFLESRTANLADCFIGIAQIATAFNNICELAVHYYQNLHHNDKECHKLEVVEDEHTHLQELAKTMFAIAPFQANCKRNFSLLKWFKLNFYNKNFEEAELYSSVVNETIFAEDLTATNIIKVLQDLVDLSDPIFGASNKEKITLMNKEETTMEFD</sequence>
<organism evidence="1 2">
    <name type="scientific">Gigaspora margarita</name>
    <dbReference type="NCBI Taxonomy" id="4874"/>
    <lineage>
        <taxon>Eukaryota</taxon>
        <taxon>Fungi</taxon>
        <taxon>Fungi incertae sedis</taxon>
        <taxon>Mucoromycota</taxon>
        <taxon>Glomeromycotina</taxon>
        <taxon>Glomeromycetes</taxon>
        <taxon>Diversisporales</taxon>
        <taxon>Gigasporaceae</taxon>
        <taxon>Gigaspora</taxon>
    </lineage>
</organism>
<gene>
    <name evidence="1" type="ORF">GMARGA_LOCUS36379</name>
</gene>
<feature type="non-terminal residue" evidence="1">
    <location>
        <position position="1"/>
    </location>
</feature>
<accession>A0ABN7WZL7</accession>
<dbReference type="EMBL" id="CAJVQB010071377">
    <property type="protein sequence ID" value="CAG8843138.1"/>
    <property type="molecule type" value="Genomic_DNA"/>
</dbReference>
<dbReference type="Proteomes" id="UP000789901">
    <property type="component" value="Unassembled WGS sequence"/>
</dbReference>